<reference evidence="1 2" key="1">
    <citation type="submission" date="2016-02" db="EMBL/GenBank/DDBJ databases">
        <title>Genome sequence of Tissierella creatinophila DSM 6911.</title>
        <authorList>
            <person name="Poehlein A."/>
            <person name="Daniel R."/>
        </authorList>
    </citation>
    <scope>NUCLEOTIDE SEQUENCE [LARGE SCALE GENOMIC DNA]</scope>
    <source>
        <strain evidence="1 2">DSM 6911</strain>
    </source>
</reference>
<sequence>MKVAYVISSDNSRTILRDMIVPQMEAEGHGADVLGMFFVFDNTYLLLKDTDLGERLQKLHDKTGMIILACDQCVFEREIQDKIIPGASIGCFPVLYGCLENAELDQVITL</sequence>
<keyword evidence="2" id="KW-1185">Reference proteome</keyword>
<comment type="caution">
    <text evidence="1">The sequence shown here is derived from an EMBL/GenBank/DDBJ whole genome shotgun (WGS) entry which is preliminary data.</text>
</comment>
<protein>
    <recommendedName>
        <fullName evidence="3">DsrE/DsrF-like family protein</fullName>
    </recommendedName>
</protein>
<dbReference type="EMBL" id="LTDM01000038">
    <property type="protein sequence ID" value="OLS02205.1"/>
    <property type="molecule type" value="Genomic_DNA"/>
</dbReference>
<gene>
    <name evidence="1" type="ORF">TICRE_18240</name>
</gene>
<accession>A0A1U7M4J6</accession>
<dbReference type="SUPFAM" id="SSF75169">
    <property type="entry name" value="DsrEFH-like"/>
    <property type="match status" value="1"/>
</dbReference>
<dbReference type="InterPro" id="IPR027396">
    <property type="entry name" value="DsrEFH-like"/>
</dbReference>
<dbReference type="Proteomes" id="UP000186112">
    <property type="component" value="Unassembled WGS sequence"/>
</dbReference>
<evidence type="ECO:0008006" key="3">
    <source>
        <dbReference type="Google" id="ProtNLM"/>
    </source>
</evidence>
<dbReference type="AlphaFoldDB" id="A0A1U7M4J6"/>
<evidence type="ECO:0000313" key="1">
    <source>
        <dbReference type="EMBL" id="OLS02205.1"/>
    </source>
</evidence>
<proteinExistence type="predicted"/>
<name>A0A1U7M4J6_TISCR</name>
<dbReference type="OrthoDB" id="9793300at2"/>
<evidence type="ECO:0000313" key="2">
    <source>
        <dbReference type="Proteomes" id="UP000186112"/>
    </source>
</evidence>
<dbReference type="RefSeq" id="WP_075727286.1">
    <property type="nucleotide sequence ID" value="NZ_LTDM01000038.1"/>
</dbReference>
<dbReference type="NCBIfam" id="NF040732">
    <property type="entry name" value="DsrE_rel_SaoD"/>
    <property type="match status" value="1"/>
</dbReference>
<organism evidence="1 2">
    <name type="scientific">Tissierella creatinophila DSM 6911</name>
    <dbReference type="NCBI Taxonomy" id="1123403"/>
    <lineage>
        <taxon>Bacteria</taxon>
        <taxon>Bacillati</taxon>
        <taxon>Bacillota</taxon>
        <taxon>Tissierellia</taxon>
        <taxon>Tissierellales</taxon>
        <taxon>Tissierellaceae</taxon>
        <taxon>Tissierella</taxon>
    </lineage>
</organism>